<accession>A0A2U2P9C1</accession>
<reference evidence="2 3" key="1">
    <citation type="submission" date="2018-04" db="EMBL/GenBank/DDBJ databases">
        <title>Pedobacter chongqingensis sp. nov., isolated from a rottenly hemp rope.</title>
        <authorList>
            <person name="Cai Y."/>
        </authorList>
    </citation>
    <scope>NUCLEOTIDE SEQUENCE [LARGE SCALE GENOMIC DNA]</scope>
    <source>
        <strain evidence="2 3">FJ4-8</strain>
    </source>
</reference>
<sequence length="234" mass="27885">MKIPKIIHQIWSGIDGPLPQEFRSLGETWKRDYPDWEYRLWDNKKMVEFVKNEYPEYWFVYQKYPFNVQRWDAIRYLILEKIGGMYVDFDYESLQPMCEILENKTCCFSLEKEVGSNLFKVFNNAMMMSTPNHPFMQKIVKFVFSRTTLIPQYTNKNLTIFNTTGPYALIRLYETLTTEEKEDVYLIPAQFVSPFTGLEAEEVRLGVVNQKLDDCLDNAYAVHYYVSNWVKTNN</sequence>
<dbReference type="InterPro" id="IPR051706">
    <property type="entry name" value="Glycosyltransferase_domain"/>
</dbReference>
<evidence type="ECO:0000313" key="3">
    <source>
        <dbReference type="Proteomes" id="UP000245647"/>
    </source>
</evidence>
<name>A0A2U2P9C1_9SPHI</name>
<proteinExistence type="predicted"/>
<dbReference type="EMBL" id="QEAS01000046">
    <property type="protein sequence ID" value="PWG77970.1"/>
    <property type="molecule type" value="Genomic_DNA"/>
</dbReference>
<evidence type="ECO:0000256" key="1">
    <source>
        <dbReference type="ARBA" id="ARBA00022679"/>
    </source>
</evidence>
<keyword evidence="3" id="KW-1185">Reference proteome</keyword>
<dbReference type="AlphaFoldDB" id="A0A2U2P9C1"/>
<evidence type="ECO:0000313" key="2">
    <source>
        <dbReference type="EMBL" id="PWG77970.1"/>
    </source>
</evidence>
<dbReference type="GO" id="GO:0016020">
    <property type="term" value="C:membrane"/>
    <property type="evidence" value="ECO:0007669"/>
    <property type="project" value="GOC"/>
</dbReference>
<keyword evidence="1" id="KW-0808">Transferase</keyword>
<dbReference type="Gene3D" id="3.90.550.20">
    <property type="match status" value="1"/>
</dbReference>
<dbReference type="RefSeq" id="WP_109418460.1">
    <property type="nucleotide sequence ID" value="NZ_QEAS01000046.1"/>
</dbReference>
<dbReference type="Pfam" id="PF04488">
    <property type="entry name" value="Gly_transf_sug"/>
    <property type="match status" value="1"/>
</dbReference>
<dbReference type="SUPFAM" id="SSF53448">
    <property type="entry name" value="Nucleotide-diphospho-sugar transferases"/>
    <property type="match status" value="1"/>
</dbReference>
<gene>
    <name evidence="2" type="ORF">DDR33_24675</name>
</gene>
<dbReference type="InterPro" id="IPR007577">
    <property type="entry name" value="GlycoTrfase_DXD_sugar-bd_CS"/>
</dbReference>
<dbReference type="GO" id="GO:0000030">
    <property type="term" value="F:mannosyltransferase activity"/>
    <property type="evidence" value="ECO:0007669"/>
    <property type="project" value="TreeGrafter"/>
</dbReference>
<dbReference type="Proteomes" id="UP000245647">
    <property type="component" value="Unassembled WGS sequence"/>
</dbReference>
<dbReference type="InterPro" id="IPR029044">
    <property type="entry name" value="Nucleotide-diphossugar_trans"/>
</dbReference>
<dbReference type="PANTHER" id="PTHR32385">
    <property type="entry name" value="MANNOSYL PHOSPHORYLINOSITOL CERAMIDE SYNTHASE"/>
    <property type="match status" value="1"/>
</dbReference>
<comment type="caution">
    <text evidence="2">The sequence shown here is derived from an EMBL/GenBank/DDBJ whole genome shotgun (WGS) entry which is preliminary data.</text>
</comment>
<organism evidence="2 3">
    <name type="scientific">Pararcticibacter amylolyticus</name>
    <dbReference type="NCBI Taxonomy" id="2173175"/>
    <lineage>
        <taxon>Bacteria</taxon>
        <taxon>Pseudomonadati</taxon>
        <taxon>Bacteroidota</taxon>
        <taxon>Sphingobacteriia</taxon>
        <taxon>Sphingobacteriales</taxon>
        <taxon>Sphingobacteriaceae</taxon>
        <taxon>Pararcticibacter</taxon>
    </lineage>
</organism>
<evidence type="ECO:0008006" key="4">
    <source>
        <dbReference type="Google" id="ProtNLM"/>
    </source>
</evidence>
<dbReference type="OrthoDB" id="9802987at2"/>
<dbReference type="PANTHER" id="PTHR32385:SF15">
    <property type="entry name" value="INOSITOL PHOSPHOCERAMIDE MANNOSYLTRANSFERASE 1"/>
    <property type="match status" value="1"/>
</dbReference>
<protein>
    <recommendedName>
        <fullName evidence="4">Glycosyl transferase</fullName>
    </recommendedName>
</protein>
<dbReference type="GO" id="GO:0051999">
    <property type="term" value="P:mannosyl-inositol phosphorylceramide biosynthetic process"/>
    <property type="evidence" value="ECO:0007669"/>
    <property type="project" value="TreeGrafter"/>
</dbReference>